<dbReference type="Gene3D" id="2.30.30.40">
    <property type="entry name" value="SH3 Domains"/>
    <property type="match status" value="1"/>
</dbReference>
<dbReference type="Proteomes" id="UP000292627">
    <property type="component" value="Unassembled WGS sequence"/>
</dbReference>
<gene>
    <name evidence="3" type="ORF">EA660_05070</name>
</gene>
<dbReference type="InterPro" id="IPR036028">
    <property type="entry name" value="SH3-like_dom_sf"/>
</dbReference>
<feature type="domain" description="SH3" evidence="2">
    <location>
        <begin position="59"/>
        <end position="115"/>
    </location>
</feature>
<dbReference type="OrthoDB" id="1030757at2"/>
<dbReference type="InterPro" id="IPR014593">
    <property type="entry name" value="UCP034961_SH3_2"/>
</dbReference>
<evidence type="ECO:0000313" key="4">
    <source>
        <dbReference type="Proteomes" id="UP000292627"/>
    </source>
</evidence>
<dbReference type="PIRSF" id="PIRSF034961">
    <property type="entry name" value="UCP034961_SH3_2"/>
    <property type="match status" value="1"/>
</dbReference>
<dbReference type="InterPro" id="IPR001452">
    <property type="entry name" value="SH3_domain"/>
</dbReference>
<evidence type="ECO:0000259" key="2">
    <source>
        <dbReference type="PROSITE" id="PS50002"/>
    </source>
</evidence>
<dbReference type="SUPFAM" id="SSF50044">
    <property type="entry name" value="SH3-domain"/>
    <property type="match status" value="1"/>
</dbReference>
<comment type="caution">
    <text evidence="3">The sequence shown here is derived from an EMBL/GenBank/DDBJ whole genome shotgun (WGS) entry which is preliminary data.</text>
</comment>
<protein>
    <submittedName>
        <fullName evidence="3">Peptide-binding protein</fullName>
    </submittedName>
</protein>
<sequence>MRRARVVTRHRAPEREAVRVARGERAVLGEHDHEWPDFVWATLAQGLGGWMPADVFRIDEAGAAIARQDYDTRELDADPGDVITLEREHAGWWWAHDAQGRSGWIPDRAIELIQENRP</sequence>
<dbReference type="Pfam" id="PF00018">
    <property type="entry name" value="SH3_1"/>
    <property type="match status" value="1"/>
</dbReference>
<name>A0A4Q8LCK0_9GAMM</name>
<organism evidence="3 4">
    <name type="scientific">Pseudoxanthomonas winnipegensis</name>
    <dbReference type="NCBI Taxonomy" id="2480810"/>
    <lineage>
        <taxon>Bacteria</taxon>
        <taxon>Pseudomonadati</taxon>
        <taxon>Pseudomonadota</taxon>
        <taxon>Gammaproteobacteria</taxon>
        <taxon>Lysobacterales</taxon>
        <taxon>Lysobacteraceae</taxon>
        <taxon>Pseudoxanthomonas</taxon>
    </lineage>
</organism>
<accession>A0A4Q8LCK0</accession>
<reference evidence="3 4" key="1">
    <citation type="submission" date="2019-02" db="EMBL/GenBank/DDBJ databases">
        <title>WGS of Pseudoxanthomonas species novum from clinical isolates.</title>
        <authorList>
            <person name="Bernier A.-M."/>
            <person name="Bernard K."/>
            <person name="Vachon A."/>
        </authorList>
    </citation>
    <scope>NUCLEOTIDE SEQUENCE [LARGE SCALE GENOMIC DNA]</scope>
    <source>
        <strain evidence="3 4">NML171200</strain>
    </source>
</reference>
<dbReference type="EMBL" id="SHMC01000002">
    <property type="protein sequence ID" value="TAA26604.1"/>
    <property type="molecule type" value="Genomic_DNA"/>
</dbReference>
<dbReference type="AlphaFoldDB" id="A0A4Q8LCK0"/>
<evidence type="ECO:0000313" key="3">
    <source>
        <dbReference type="EMBL" id="TAA26604.1"/>
    </source>
</evidence>
<dbReference type="RefSeq" id="WP_130550479.1">
    <property type="nucleotide sequence ID" value="NZ_SHMC01000002.1"/>
</dbReference>
<dbReference type="CDD" id="cd00174">
    <property type="entry name" value="SH3"/>
    <property type="match status" value="1"/>
</dbReference>
<keyword evidence="1" id="KW-0728">SH3 domain</keyword>
<proteinExistence type="predicted"/>
<dbReference type="PROSITE" id="PS50002">
    <property type="entry name" value="SH3"/>
    <property type="match status" value="1"/>
</dbReference>
<dbReference type="SMART" id="SM00326">
    <property type="entry name" value="SH3"/>
    <property type="match status" value="1"/>
</dbReference>
<evidence type="ECO:0000256" key="1">
    <source>
        <dbReference type="ARBA" id="ARBA00022443"/>
    </source>
</evidence>